<evidence type="ECO:0000256" key="1">
    <source>
        <dbReference type="ARBA" id="ARBA00009766"/>
    </source>
</evidence>
<evidence type="ECO:0000256" key="2">
    <source>
        <dbReference type="ARBA" id="ARBA00022729"/>
    </source>
</evidence>
<protein>
    <recommendedName>
        <fullName evidence="6">Curlin associated repeat-containing protein</fullName>
    </recommendedName>
</protein>
<dbReference type="AlphaFoldDB" id="A0A2K8Z5L8"/>
<evidence type="ECO:0000313" key="4">
    <source>
        <dbReference type="EMBL" id="AUD05186.1"/>
    </source>
</evidence>
<comment type="similarity">
    <text evidence="1">Belongs to the CsgA/CsgB family.</text>
</comment>
<proteinExistence type="inferred from homology"/>
<dbReference type="GO" id="GO:0009289">
    <property type="term" value="C:pilus"/>
    <property type="evidence" value="ECO:0007669"/>
    <property type="project" value="InterPro"/>
</dbReference>
<accession>A0A2K8Z5L8</accession>
<evidence type="ECO:0008006" key="6">
    <source>
        <dbReference type="Google" id="ProtNLM"/>
    </source>
</evidence>
<dbReference type="OrthoDB" id="958028at2"/>
<keyword evidence="2 3" id="KW-0732">Signal</keyword>
<name>A0A2K8Z5L8_9BACT</name>
<gene>
    <name evidence="4" type="ORF">CWM47_27080</name>
</gene>
<organism evidence="4 5">
    <name type="scientific">Spirosoma pollinicola</name>
    <dbReference type="NCBI Taxonomy" id="2057025"/>
    <lineage>
        <taxon>Bacteria</taxon>
        <taxon>Pseudomonadati</taxon>
        <taxon>Bacteroidota</taxon>
        <taxon>Cytophagia</taxon>
        <taxon>Cytophagales</taxon>
        <taxon>Cytophagaceae</taxon>
        <taxon>Spirosoma</taxon>
    </lineage>
</organism>
<sequence>MIRLLLLIAWVAGTVSVQAQTNTGPANTRDAYWSLSSIPSQAQLRIGTNSVNDPGSSLNEVITHQDGVNNTAVLSVVNGAQNRLEVNQYTGYNYTDVLLSGVNNSVLLNQTGGNNSASFSLNGVNNRFLVTQDGGDRLQMQGLQQANTRLEITQGIGNNTLTIDNTSLFQNANGTGIQNLRIEQSGGAAATIQNGRLFGN</sequence>
<dbReference type="Pfam" id="PF07012">
    <property type="entry name" value="Curlin_rpt"/>
    <property type="match status" value="1"/>
</dbReference>
<dbReference type="KEGG" id="spir:CWM47_27080"/>
<feature type="signal peptide" evidence="3">
    <location>
        <begin position="1"/>
        <end position="19"/>
    </location>
</feature>
<keyword evidence="5" id="KW-1185">Reference proteome</keyword>
<dbReference type="RefSeq" id="WP_100991732.1">
    <property type="nucleotide sequence ID" value="NZ_CP025096.1"/>
</dbReference>
<dbReference type="EMBL" id="CP025096">
    <property type="protein sequence ID" value="AUD05186.1"/>
    <property type="molecule type" value="Genomic_DNA"/>
</dbReference>
<evidence type="ECO:0000313" key="5">
    <source>
        <dbReference type="Proteomes" id="UP000232883"/>
    </source>
</evidence>
<reference evidence="4 5" key="1">
    <citation type="submission" date="2017-11" db="EMBL/GenBank/DDBJ databases">
        <title>Taxonomic description and genome sequences of Spirosoma HA7 sp. nov., isolated from pollen microhabitat of Corylus avellana.</title>
        <authorList>
            <person name="Ambika Manirajan B."/>
            <person name="Suarez C."/>
            <person name="Ratering S."/>
            <person name="Geissler-Plaum R."/>
            <person name="Cardinale M."/>
            <person name="Sylvia S."/>
        </authorList>
    </citation>
    <scope>NUCLEOTIDE SEQUENCE [LARGE SCALE GENOMIC DNA]</scope>
    <source>
        <strain evidence="4 5">HA7</strain>
    </source>
</reference>
<dbReference type="InterPro" id="IPR009742">
    <property type="entry name" value="Curlin_rpt"/>
</dbReference>
<dbReference type="Proteomes" id="UP000232883">
    <property type="component" value="Chromosome"/>
</dbReference>
<evidence type="ECO:0000256" key="3">
    <source>
        <dbReference type="SAM" id="SignalP"/>
    </source>
</evidence>
<dbReference type="GO" id="GO:0007155">
    <property type="term" value="P:cell adhesion"/>
    <property type="evidence" value="ECO:0007669"/>
    <property type="project" value="InterPro"/>
</dbReference>
<feature type="chain" id="PRO_5014881828" description="Curlin associated repeat-containing protein" evidence="3">
    <location>
        <begin position="20"/>
        <end position="200"/>
    </location>
</feature>